<name>A0A1B7XCD8_9BACT</name>
<keyword evidence="7 9" id="KW-0472">Membrane</keyword>
<dbReference type="OrthoDB" id="8556356at2"/>
<dbReference type="PANTHER" id="PTHR33908:SF11">
    <property type="entry name" value="MEMBRANE PROTEIN"/>
    <property type="match status" value="1"/>
</dbReference>
<sequence length="858" mass="93495">MSDFSDPTKSQENKPPRKKEAVNPELEQQATDEGQPQDILSEEPPASADDSSEKVTEASSSEQHTEPEETVAESEKTDEEEDASPASQEEGNEVTTSDAATTDSSEAQPASDEQPSVENEPASHAASELHVEKDNDTQDTDDDLIVAAAASKVSSRFGKKRPETAQPEPEKTEPPAPEPDKPQHGTVSAEVPPKSKASKKKKEKKPKEPLPEVAPESTLLNTLSLLPCLTLVIFAALQGGIALFFRDLWPLQETQTAAVVQDTLAATNWLTPVLDGKPYSGAMPLYFWFSSAVALIPDIALTFAVKAATVISSILFVLATYLLARAAGVSKKTSLTGGLLTMAAFLPALTMQLNGMETLFAALVTFSHAAFVMGWKKHRSFFWMTLGFISAAAATLTGGFPGLFLPLFSLIITSCWRKRPTRFGEWDVAGGFGIYLVMVLSWFAYVYFAVQPEYLLNLVPNVLAAPFKGALAHLPYWWHMLAMLPFILLPWLIVILVLPWTRLFGLSFYKNVLATRTPEHIGIAYLWVSAVLTCAAYCVLDYMTPVWLLVLLPQLAILAARAIATFSPLRSTVFYKLLAVLFLAAGVGLIVLVNFTELIPFAVEGWMYLAAILLAAAGIFWIRSPWNSRLGVAGLALVMTLLMQPLLIMSAPAINSFFSVKEISQSLNEYAEKDFVPVIYNTDPAPFAYFVDKPITHIFGMHALTTLLNANNDVAIIMSATDWDNWLTKPDTLTQVGTQQPAIAHLGKGFVLAIQEKSAGNYRTPQQQDSDTDLPQTQEDPSTAPTDEMKPAVPSDTPPEIDLPQTDNEEDPAPFNQPVHDNSTTADASSEQENVVATQAEPTQTAVQPAPEQTAPEN</sequence>
<feature type="transmembrane region" description="Helical" evidence="9">
    <location>
        <begin position="381"/>
        <end position="408"/>
    </location>
</feature>
<keyword evidence="2" id="KW-1003">Cell membrane</keyword>
<feature type="region of interest" description="Disordered" evidence="8">
    <location>
        <begin position="761"/>
        <end position="858"/>
    </location>
</feature>
<keyword evidence="5 9" id="KW-0812">Transmembrane</keyword>
<accession>A0A1B7XCD8</accession>
<keyword evidence="3" id="KW-0328">Glycosyltransferase</keyword>
<dbReference type="RefSeq" id="WP_066854986.1">
    <property type="nucleotide sequence ID" value="NZ_JXMS01000014.1"/>
</dbReference>
<dbReference type="STRING" id="1560234.SP90_09510"/>
<dbReference type="GO" id="GO:0009103">
    <property type="term" value="P:lipopolysaccharide biosynthetic process"/>
    <property type="evidence" value="ECO:0007669"/>
    <property type="project" value="UniProtKB-ARBA"/>
</dbReference>
<feature type="compositionally biased region" description="Polar residues" evidence="8">
    <location>
        <begin position="819"/>
        <end position="847"/>
    </location>
</feature>
<dbReference type="GO" id="GO:0005886">
    <property type="term" value="C:plasma membrane"/>
    <property type="evidence" value="ECO:0007669"/>
    <property type="project" value="UniProtKB-SubCell"/>
</dbReference>
<feature type="compositionally biased region" description="Polar residues" evidence="8">
    <location>
        <begin position="106"/>
        <end position="117"/>
    </location>
</feature>
<feature type="transmembrane region" description="Helical" evidence="9">
    <location>
        <begin position="605"/>
        <end position="622"/>
    </location>
</feature>
<evidence type="ECO:0000256" key="4">
    <source>
        <dbReference type="ARBA" id="ARBA00022679"/>
    </source>
</evidence>
<feature type="transmembrane region" description="Helical" evidence="9">
    <location>
        <begin position="546"/>
        <end position="566"/>
    </location>
</feature>
<evidence type="ECO:0000256" key="6">
    <source>
        <dbReference type="ARBA" id="ARBA00022989"/>
    </source>
</evidence>
<proteinExistence type="predicted"/>
<evidence type="ECO:0000256" key="8">
    <source>
        <dbReference type="SAM" id="MobiDB-lite"/>
    </source>
</evidence>
<feature type="compositionally biased region" description="Acidic residues" evidence="8">
    <location>
        <begin position="68"/>
        <end position="83"/>
    </location>
</feature>
<feature type="transmembrane region" description="Helical" evidence="9">
    <location>
        <begin position="428"/>
        <end position="450"/>
    </location>
</feature>
<evidence type="ECO:0000256" key="2">
    <source>
        <dbReference type="ARBA" id="ARBA00022475"/>
    </source>
</evidence>
<evidence type="ECO:0000256" key="9">
    <source>
        <dbReference type="SAM" id="Phobius"/>
    </source>
</evidence>
<dbReference type="InterPro" id="IPR050297">
    <property type="entry name" value="LipidA_mod_glycosyltrf_83"/>
</dbReference>
<organism evidence="10 11">
    <name type="scientific">Halodesulfovibrio spirochaetisodalis</name>
    <dbReference type="NCBI Taxonomy" id="1560234"/>
    <lineage>
        <taxon>Bacteria</taxon>
        <taxon>Pseudomonadati</taxon>
        <taxon>Thermodesulfobacteriota</taxon>
        <taxon>Desulfovibrionia</taxon>
        <taxon>Desulfovibrionales</taxon>
        <taxon>Desulfovibrionaceae</taxon>
        <taxon>Halodesulfovibrio</taxon>
    </lineage>
</organism>
<feature type="compositionally biased region" description="Basic and acidic residues" evidence="8">
    <location>
        <begin position="9"/>
        <end position="22"/>
    </location>
</feature>
<evidence type="ECO:0008006" key="12">
    <source>
        <dbReference type="Google" id="ProtNLM"/>
    </source>
</evidence>
<feature type="transmembrane region" description="Helical" evidence="9">
    <location>
        <begin position="634"/>
        <end position="658"/>
    </location>
</feature>
<keyword evidence="6 9" id="KW-1133">Transmembrane helix</keyword>
<feature type="transmembrane region" description="Helical" evidence="9">
    <location>
        <begin position="225"/>
        <end position="245"/>
    </location>
</feature>
<feature type="transmembrane region" description="Helical" evidence="9">
    <location>
        <begin position="521"/>
        <end position="540"/>
    </location>
</feature>
<comment type="caution">
    <text evidence="10">The sequence shown here is derived from an EMBL/GenBank/DDBJ whole genome shotgun (WGS) entry which is preliminary data.</text>
</comment>
<feature type="region of interest" description="Disordered" evidence="8">
    <location>
        <begin position="1"/>
        <end position="213"/>
    </location>
</feature>
<evidence type="ECO:0000256" key="5">
    <source>
        <dbReference type="ARBA" id="ARBA00022692"/>
    </source>
</evidence>
<feature type="transmembrane region" description="Helical" evidence="9">
    <location>
        <begin position="573"/>
        <end position="593"/>
    </location>
</feature>
<evidence type="ECO:0000256" key="7">
    <source>
        <dbReference type="ARBA" id="ARBA00023136"/>
    </source>
</evidence>
<dbReference type="PATRIC" id="fig|1560234.3.peg.733"/>
<keyword evidence="4" id="KW-0808">Transferase</keyword>
<comment type="subcellular location">
    <subcellularLocation>
        <location evidence="1">Cell membrane</location>
        <topology evidence="1">Multi-pass membrane protein</topology>
    </subcellularLocation>
</comment>
<reference evidence="10 11" key="1">
    <citation type="submission" date="2015-01" db="EMBL/GenBank/DDBJ databases">
        <title>Desulfovibrio sp. JC271 draft genome sequence.</title>
        <authorList>
            <person name="Shivani Y."/>
            <person name="Subhash Y."/>
            <person name="Sasikala C."/>
            <person name="Ramana C.V."/>
        </authorList>
    </citation>
    <scope>NUCLEOTIDE SEQUENCE [LARGE SCALE GENOMIC DNA]</scope>
    <source>
        <strain evidence="10 11">JC271</strain>
    </source>
</reference>
<evidence type="ECO:0000313" key="11">
    <source>
        <dbReference type="Proteomes" id="UP000091979"/>
    </source>
</evidence>
<feature type="transmembrane region" description="Helical" evidence="9">
    <location>
        <begin position="310"/>
        <end position="328"/>
    </location>
</feature>
<dbReference type="Proteomes" id="UP000091979">
    <property type="component" value="Unassembled WGS sequence"/>
</dbReference>
<evidence type="ECO:0000256" key="1">
    <source>
        <dbReference type="ARBA" id="ARBA00004651"/>
    </source>
</evidence>
<dbReference type="EMBL" id="JXMS01000014">
    <property type="protein sequence ID" value="OBQ51606.1"/>
    <property type="molecule type" value="Genomic_DNA"/>
</dbReference>
<feature type="compositionally biased region" description="Basic and acidic residues" evidence="8">
    <location>
        <begin position="127"/>
        <end position="136"/>
    </location>
</feature>
<dbReference type="GO" id="GO:0016763">
    <property type="term" value="F:pentosyltransferase activity"/>
    <property type="evidence" value="ECO:0007669"/>
    <property type="project" value="TreeGrafter"/>
</dbReference>
<feature type="compositionally biased region" description="Polar residues" evidence="8">
    <location>
        <begin position="761"/>
        <end position="785"/>
    </location>
</feature>
<dbReference type="PANTHER" id="PTHR33908">
    <property type="entry name" value="MANNOSYLTRANSFERASE YKCB-RELATED"/>
    <property type="match status" value="1"/>
</dbReference>
<feature type="transmembrane region" description="Helical" evidence="9">
    <location>
        <begin position="285"/>
        <end position="303"/>
    </location>
</feature>
<evidence type="ECO:0000313" key="10">
    <source>
        <dbReference type="EMBL" id="OBQ51606.1"/>
    </source>
</evidence>
<keyword evidence="11" id="KW-1185">Reference proteome</keyword>
<protein>
    <recommendedName>
        <fullName evidence="12">Glycosyltransferase RgtA/B/C/D-like domain-containing protein</fullName>
    </recommendedName>
</protein>
<gene>
    <name evidence="10" type="ORF">SP90_09510</name>
</gene>
<evidence type="ECO:0000256" key="3">
    <source>
        <dbReference type="ARBA" id="ARBA00022676"/>
    </source>
</evidence>
<dbReference type="AlphaFoldDB" id="A0A1B7XCD8"/>
<feature type="compositionally biased region" description="Basic and acidic residues" evidence="8">
    <location>
        <begin position="160"/>
        <end position="183"/>
    </location>
</feature>
<feature type="transmembrane region" description="Helical" evidence="9">
    <location>
        <begin position="476"/>
        <end position="500"/>
    </location>
</feature>
<feature type="compositionally biased region" description="Low complexity" evidence="8">
    <location>
        <begin position="95"/>
        <end position="105"/>
    </location>
</feature>